<accession>A0ABW9VS45</accession>
<evidence type="ECO:0000256" key="2">
    <source>
        <dbReference type="ARBA" id="ARBA00022729"/>
    </source>
</evidence>
<evidence type="ECO:0000256" key="4">
    <source>
        <dbReference type="SAM" id="SignalP"/>
    </source>
</evidence>
<evidence type="ECO:0000313" key="5">
    <source>
        <dbReference type="EMBL" id="MYM41498.1"/>
    </source>
</evidence>
<comment type="similarity">
    <text evidence="1">Belongs to the MlaA family.</text>
</comment>
<dbReference type="InterPro" id="IPR007428">
    <property type="entry name" value="MlaA"/>
</dbReference>
<dbReference type="PRINTS" id="PR01805">
    <property type="entry name" value="VACJLIPOPROT"/>
</dbReference>
<gene>
    <name evidence="5" type="ORF">GTP27_19515</name>
</gene>
<dbReference type="Pfam" id="PF04333">
    <property type="entry name" value="MlaA"/>
    <property type="match status" value="1"/>
</dbReference>
<comment type="caution">
    <text evidence="5">The sequence shown here is derived from an EMBL/GenBank/DDBJ whole genome shotgun (WGS) entry which is preliminary data.</text>
</comment>
<evidence type="ECO:0000256" key="1">
    <source>
        <dbReference type="ARBA" id="ARBA00010634"/>
    </source>
</evidence>
<name>A0ABW9VS45_9BURK</name>
<sequence>MSLPLAKSSGRAALALGLTLLLAGCAGPNPRDPYENFNRAMFTFNDTVDTYALKPAATAYHTVLPSFVQTGVNNFFGNLADAWTGVNNLLQGKGEAGLSDVTRFALNSTLGIAGLFDIASEAGLPKHKEDFGQTLGTWGVPSGPYLMLPLLGPSTVRDAVVLPIDVKGDIWGYKEPVYIRNSGTALRAIDQRAGLLDASTLLEDAALDRYEFIRDSFLQRRESLIHPDDDDAPKRKKQGDETAYEAVPASEPVATAAISAPMAAAVAPKEVNSGALAATSVSP</sequence>
<evidence type="ECO:0000313" key="6">
    <source>
        <dbReference type="Proteomes" id="UP000478090"/>
    </source>
</evidence>
<dbReference type="PROSITE" id="PS51257">
    <property type="entry name" value="PROKAR_LIPOPROTEIN"/>
    <property type="match status" value="1"/>
</dbReference>
<feature type="region of interest" description="Disordered" evidence="3">
    <location>
        <begin position="224"/>
        <end position="250"/>
    </location>
</feature>
<dbReference type="RefSeq" id="WP_161040806.1">
    <property type="nucleotide sequence ID" value="NZ_WWCM01000017.1"/>
</dbReference>
<dbReference type="PANTHER" id="PTHR30035:SF3">
    <property type="entry name" value="INTERMEMBRANE PHOSPHOLIPID TRANSPORT SYSTEM LIPOPROTEIN MLAA"/>
    <property type="match status" value="1"/>
</dbReference>
<feature type="chain" id="PRO_5046049546" evidence="4">
    <location>
        <begin position="24"/>
        <end position="283"/>
    </location>
</feature>
<evidence type="ECO:0000256" key="3">
    <source>
        <dbReference type="SAM" id="MobiDB-lite"/>
    </source>
</evidence>
<keyword evidence="2 4" id="KW-0732">Signal</keyword>
<keyword evidence="5" id="KW-0449">Lipoprotein</keyword>
<dbReference type="EMBL" id="WWCM01000017">
    <property type="protein sequence ID" value="MYM41498.1"/>
    <property type="molecule type" value="Genomic_DNA"/>
</dbReference>
<proteinExistence type="inferred from homology"/>
<dbReference type="PANTHER" id="PTHR30035">
    <property type="entry name" value="LIPOPROTEIN VACJ-RELATED"/>
    <property type="match status" value="1"/>
</dbReference>
<reference evidence="5 6" key="1">
    <citation type="submission" date="2019-12" db="EMBL/GenBank/DDBJ databases">
        <title>Novel species isolated from a subtropical stream in China.</title>
        <authorList>
            <person name="Lu H."/>
        </authorList>
    </citation>
    <scope>NUCLEOTIDE SEQUENCE [LARGE SCALE GENOMIC DNA]</scope>
    <source>
        <strain evidence="5 6">CY13W</strain>
    </source>
</reference>
<keyword evidence="6" id="KW-1185">Reference proteome</keyword>
<feature type="signal peptide" evidence="4">
    <location>
        <begin position="1"/>
        <end position="23"/>
    </location>
</feature>
<organism evidence="5 6">
    <name type="scientific">Duganella qianjiadongensis</name>
    <dbReference type="NCBI Taxonomy" id="2692176"/>
    <lineage>
        <taxon>Bacteria</taxon>
        <taxon>Pseudomonadati</taxon>
        <taxon>Pseudomonadota</taxon>
        <taxon>Betaproteobacteria</taxon>
        <taxon>Burkholderiales</taxon>
        <taxon>Oxalobacteraceae</taxon>
        <taxon>Telluria group</taxon>
        <taxon>Duganella</taxon>
    </lineage>
</organism>
<dbReference type="Proteomes" id="UP000478090">
    <property type="component" value="Unassembled WGS sequence"/>
</dbReference>
<protein>
    <submittedName>
        <fullName evidence="5">VacJ family lipoprotein</fullName>
    </submittedName>
</protein>